<dbReference type="Proteomes" id="UP000596157">
    <property type="component" value="Chromosome"/>
</dbReference>
<evidence type="ECO:0000256" key="2">
    <source>
        <dbReference type="ARBA" id="ARBA00022475"/>
    </source>
</evidence>
<dbReference type="RefSeq" id="WP_337979655.1">
    <property type="nucleotide sequence ID" value="NZ_CP067099.1"/>
</dbReference>
<comment type="subcellular location">
    <subcellularLocation>
        <location evidence="1">Cell membrane</location>
        <topology evidence="1">Multi-pass membrane protein</topology>
    </subcellularLocation>
</comment>
<feature type="transmembrane region" description="Helical" evidence="6">
    <location>
        <begin position="7"/>
        <end position="25"/>
    </location>
</feature>
<dbReference type="EMBL" id="CP067099">
    <property type="protein sequence ID" value="QQO62347.1"/>
    <property type="molecule type" value="Genomic_DNA"/>
</dbReference>
<dbReference type="PANTHER" id="PTHR30250">
    <property type="entry name" value="PST FAMILY PREDICTED COLANIC ACID TRANSPORTER"/>
    <property type="match status" value="1"/>
</dbReference>
<keyword evidence="3 6" id="KW-0812">Transmembrane</keyword>
<evidence type="ECO:0000256" key="6">
    <source>
        <dbReference type="SAM" id="Phobius"/>
    </source>
</evidence>
<organism evidence="7 8">
    <name type="scientific">Providencia manganoxydans</name>
    <dbReference type="NCBI Taxonomy" id="2923283"/>
    <lineage>
        <taxon>Bacteria</taxon>
        <taxon>Pseudomonadati</taxon>
        <taxon>Pseudomonadota</taxon>
        <taxon>Gammaproteobacteria</taxon>
        <taxon>Enterobacterales</taxon>
        <taxon>Morganellaceae</taxon>
        <taxon>Providencia</taxon>
    </lineage>
</organism>
<dbReference type="PANTHER" id="PTHR30250:SF26">
    <property type="entry name" value="PSMA PROTEIN"/>
    <property type="match status" value="1"/>
</dbReference>
<keyword evidence="5 6" id="KW-0472">Membrane</keyword>
<feature type="transmembrane region" description="Helical" evidence="6">
    <location>
        <begin position="333"/>
        <end position="355"/>
    </location>
</feature>
<feature type="transmembrane region" description="Helical" evidence="6">
    <location>
        <begin position="307"/>
        <end position="327"/>
    </location>
</feature>
<evidence type="ECO:0000256" key="5">
    <source>
        <dbReference type="ARBA" id="ARBA00023136"/>
    </source>
</evidence>
<evidence type="ECO:0000256" key="3">
    <source>
        <dbReference type="ARBA" id="ARBA00022692"/>
    </source>
</evidence>
<evidence type="ECO:0000313" key="7">
    <source>
        <dbReference type="EMBL" id="QQO62347.1"/>
    </source>
</evidence>
<protein>
    <recommendedName>
        <fullName evidence="9">Polysaccharide biosynthesis protein</fullName>
    </recommendedName>
</protein>
<feature type="transmembrane region" description="Helical" evidence="6">
    <location>
        <begin position="160"/>
        <end position="179"/>
    </location>
</feature>
<feature type="transmembrane region" description="Helical" evidence="6">
    <location>
        <begin position="37"/>
        <end position="59"/>
    </location>
</feature>
<keyword evidence="8" id="KW-1185">Reference proteome</keyword>
<evidence type="ECO:0008006" key="9">
    <source>
        <dbReference type="Google" id="ProtNLM"/>
    </source>
</evidence>
<feature type="transmembrane region" description="Helical" evidence="6">
    <location>
        <begin position="80"/>
        <end position="105"/>
    </location>
</feature>
<feature type="transmembrane region" description="Helical" evidence="6">
    <location>
        <begin position="125"/>
        <end position="148"/>
    </location>
</feature>
<dbReference type="GeneID" id="92280931"/>
<feature type="transmembrane region" description="Helical" evidence="6">
    <location>
        <begin position="462"/>
        <end position="484"/>
    </location>
</feature>
<proteinExistence type="predicted"/>
<evidence type="ECO:0000256" key="4">
    <source>
        <dbReference type="ARBA" id="ARBA00022989"/>
    </source>
</evidence>
<keyword evidence="2" id="KW-1003">Cell membrane</keyword>
<accession>A0ABX7AED4</accession>
<feature type="transmembrane region" description="Helical" evidence="6">
    <location>
        <begin position="375"/>
        <end position="394"/>
    </location>
</feature>
<evidence type="ECO:0000256" key="1">
    <source>
        <dbReference type="ARBA" id="ARBA00004651"/>
    </source>
</evidence>
<reference evidence="8" key="1">
    <citation type="submission" date="2021-01" db="EMBL/GenBank/DDBJ databases">
        <title>Providencia vermicola LLDRA6, a soil-borne Mn(II)-oxidizing bacterium, exploits a strategy of superoxide production coupled to hydrogen peroxide consumption to generate Mn oxides, as revealed by transcriptional up-regulation of genes for phenylacetic acid catabolism.</title>
        <authorList>
            <person name="Chen S."/>
            <person name="Ding Z."/>
            <person name="Chen J."/>
            <person name="Luo J."/>
            <person name="Ruan X."/>
            <person name="Li Z."/>
            <person name="Liao F."/>
            <person name="He J."/>
            <person name="Li D."/>
        </authorList>
    </citation>
    <scope>NUCLEOTIDE SEQUENCE [LARGE SCALE GENOMIC DNA]</scope>
    <source>
        <strain evidence="8">LLDRA6</strain>
    </source>
</reference>
<gene>
    <name evidence="7" type="ORF">JI723_19395</name>
</gene>
<name>A0ABX7AED4_9GAMM</name>
<feature type="transmembrane region" description="Helical" evidence="6">
    <location>
        <begin position="185"/>
        <end position="207"/>
    </location>
</feature>
<evidence type="ECO:0000313" key="8">
    <source>
        <dbReference type="Proteomes" id="UP000596157"/>
    </source>
</evidence>
<dbReference type="InterPro" id="IPR050833">
    <property type="entry name" value="Poly_Biosynth_Transport"/>
</dbReference>
<keyword evidence="4 6" id="KW-1133">Transmembrane helix</keyword>
<feature type="transmembrane region" description="Helical" evidence="6">
    <location>
        <begin position="400"/>
        <end position="421"/>
    </location>
</feature>
<feature type="transmembrane region" description="Helical" evidence="6">
    <location>
        <begin position="433"/>
        <end position="456"/>
    </location>
</feature>
<sequence>MKVISNTIIVYAKMALLIGISLYTVRELLNNLGVDSYGIFTLSAGLITVFTFLNSAMSISTQRYLSFYQGTSKLDMQNNVFVASLILHFFIAIITTFILFSIIPILFSVNGVLDIEAQFLNDAKNLYMCMIVTLFFTIVSVPFVATLFSRENILLDSIILILQALLKLIAAKIICFYPASERLTIYGLLLIVISGLTFFFYAFYCCIHYSECRIKKQTKSKSLFKEMSSFAGWNLYTNLCYVLNTQGLNIVLNIFLGTKINAAYGIASQVNGQVRELSLSLLRALNPQIMKSEGMEKRERTVKLSMLASKVGFFLVSIVAIPAMYVMPKILELWLNIVPEFTANICIFLLFSSIINQLTIGITSAIQAIGNIKRFQLIIGTTALITLPISYFLLKLGNSIYSVLILIILIEILTGYIKLYFFAHLCNMKIKTYFVDCIFRTTVSLLVSMTLGYFFITLVGFNFFWLIPFIIMFVIYPPIFYFIGFNNHEKISFKNIVSNIKPKLKGL</sequence>